<dbReference type="Proteomes" id="UP000182229">
    <property type="component" value="Unassembled WGS sequence"/>
</dbReference>
<organism evidence="3 4">
    <name type="scientific">Cystobacter ferrugineus</name>
    <dbReference type="NCBI Taxonomy" id="83449"/>
    <lineage>
        <taxon>Bacteria</taxon>
        <taxon>Pseudomonadati</taxon>
        <taxon>Myxococcota</taxon>
        <taxon>Myxococcia</taxon>
        <taxon>Myxococcales</taxon>
        <taxon>Cystobacterineae</taxon>
        <taxon>Archangiaceae</taxon>
        <taxon>Cystobacter</taxon>
    </lineage>
</organism>
<dbReference type="Pfam" id="PF03795">
    <property type="entry name" value="YCII"/>
    <property type="match status" value="1"/>
</dbReference>
<comment type="caution">
    <text evidence="3">The sequence shown here is derived from an EMBL/GenBank/DDBJ whole genome shotgun (WGS) entry which is preliminary data.</text>
</comment>
<dbReference type="RefSeq" id="WP_071896545.1">
    <property type="nucleotide sequence ID" value="NZ_MPIN01000001.1"/>
</dbReference>
<name>A0A1L9BJP0_9BACT</name>
<dbReference type="OrthoDB" id="9807535at2"/>
<dbReference type="AlphaFoldDB" id="A0A1L9BJP0"/>
<accession>A0A1L9BJP0</accession>
<gene>
    <name evidence="3" type="ORF">BON30_04445</name>
</gene>
<dbReference type="PANTHER" id="PTHR35174">
    <property type="entry name" value="BLL7171 PROTEIN-RELATED"/>
    <property type="match status" value="1"/>
</dbReference>
<evidence type="ECO:0000259" key="2">
    <source>
        <dbReference type="Pfam" id="PF03795"/>
    </source>
</evidence>
<evidence type="ECO:0000313" key="3">
    <source>
        <dbReference type="EMBL" id="OJH42449.1"/>
    </source>
</evidence>
<feature type="domain" description="YCII-related" evidence="2">
    <location>
        <begin position="1"/>
        <end position="112"/>
    </location>
</feature>
<dbReference type="InterPro" id="IPR005545">
    <property type="entry name" value="YCII"/>
</dbReference>
<dbReference type="Gene3D" id="3.30.70.1060">
    <property type="entry name" value="Dimeric alpha+beta barrel"/>
    <property type="match status" value="1"/>
</dbReference>
<evidence type="ECO:0000313" key="4">
    <source>
        <dbReference type="Proteomes" id="UP000182229"/>
    </source>
</evidence>
<protein>
    <submittedName>
        <fullName evidence="3">Dehydrogenase</fullName>
    </submittedName>
</protein>
<sequence length="119" mass="13429">MAYMLLIMEEGGRKRSRTAEQGRREMERMVRFVEDLKARGIWKASDSLRSDSEGVRIEVRGGKRTLLDGPFTESKEIVGGFILFDCHTRAEALAIANECPAAEWSTVELREVGVCYEGD</sequence>
<dbReference type="SUPFAM" id="SSF54909">
    <property type="entry name" value="Dimeric alpha+beta barrel"/>
    <property type="match status" value="1"/>
</dbReference>
<keyword evidence="4" id="KW-1185">Reference proteome</keyword>
<dbReference type="EMBL" id="MPIN01000001">
    <property type="protein sequence ID" value="OJH42449.1"/>
    <property type="molecule type" value="Genomic_DNA"/>
</dbReference>
<reference evidence="4" key="1">
    <citation type="submission" date="2016-11" db="EMBL/GenBank/DDBJ databases">
        <authorList>
            <person name="Shukria A."/>
            <person name="Stevens D.C."/>
        </authorList>
    </citation>
    <scope>NUCLEOTIDE SEQUENCE [LARGE SCALE GENOMIC DNA]</scope>
    <source>
        <strain evidence="4">Cbfe23</strain>
    </source>
</reference>
<reference evidence="3 4" key="2">
    <citation type="submission" date="2016-12" db="EMBL/GenBank/DDBJ databases">
        <title>Draft Genome Sequence of Cystobacter ferrugineus Strain Cbfe23.</title>
        <authorList>
            <person name="Akbar S."/>
            <person name="Dowd S.E."/>
            <person name="Stevens D.C."/>
        </authorList>
    </citation>
    <scope>NUCLEOTIDE SEQUENCE [LARGE SCALE GENOMIC DNA]</scope>
    <source>
        <strain evidence="3 4">Cbfe23</strain>
    </source>
</reference>
<proteinExistence type="inferred from homology"/>
<evidence type="ECO:0000256" key="1">
    <source>
        <dbReference type="ARBA" id="ARBA00007689"/>
    </source>
</evidence>
<comment type="similarity">
    <text evidence="1">Belongs to the YciI family.</text>
</comment>
<dbReference type="STRING" id="83449.BON30_04445"/>
<dbReference type="InterPro" id="IPR011008">
    <property type="entry name" value="Dimeric_a/b-barrel"/>
</dbReference>